<organism evidence="9 10">
    <name type="scientific">Coccomyxa subellipsoidea (strain C-169)</name>
    <name type="common">Green microalga</name>
    <dbReference type="NCBI Taxonomy" id="574566"/>
    <lineage>
        <taxon>Eukaryota</taxon>
        <taxon>Viridiplantae</taxon>
        <taxon>Chlorophyta</taxon>
        <taxon>core chlorophytes</taxon>
        <taxon>Trebouxiophyceae</taxon>
        <taxon>Trebouxiophyceae incertae sedis</taxon>
        <taxon>Coccomyxaceae</taxon>
        <taxon>Coccomyxa</taxon>
        <taxon>Coccomyxa subellipsoidea</taxon>
    </lineage>
</organism>
<comment type="similarity">
    <text evidence="7">Belongs to the protein kinase superfamily.</text>
</comment>
<dbReference type="PANTHER" id="PTHR44329:SF298">
    <property type="entry name" value="MIXED LINEAGE KINASE DOMAIN-LIKE PROTEIN"/>
    <property type="match status" value="1"/>
</dbReference>
<dbReference type="PROSITE" id="PS50011">
    <property type="entry name" value="PROTEIN_KINASE_DOM"/>
    <property type="match status" value="1"/>
</dbReference>
<dbReference type="InterPro" id="IPR017441">
    <property type="entry name" value="Protein_kinase_ATP_BS"/>
</dbReference>
<evidence type="ECO:0000259" key="8">
    <source>
        <dbReference type="PROSITE" id="PS50011"/>
    </source>
</evidence>
<dbReference type="PROSITE" id="PS00108">
    <property type="entry name" value="PROTEIN_KINASE_ST"/>
    <property type="match status" value="1"/>
</dbReference>
<keyword evidence="3 6" id="KW-0547">Nucleotide-binding</keyword>
<keyword evidence="4 9" id="KW-0418">Kinase</keyword>
<keyword evidence="10" id="KW-1185">Reference proteome</keyword>
<dbReference type="KEGG" id="csl:COCSUDRAFT_53391"/>
<dbReference type="AlphaFoldDB" id="I0YYU8"/>
<name>I0YYU8_COCSC</name>
<keyword evidence="2" id="KW-0808">Transferase</keyword>
<dbReference type="Proteomes" id="UP000007264">
    <property type="component" value="Unassembled WGS sequence"/>
</dbReference>
<dbReference type="CDD" id="cd13999">
    <property type="entry name" value="STKc_MAP3K-like"/>
    <property type="match status" value="1"/>
</dbReference>
<dbReference type="STRING" id="574566.I0YYU8"/>
<dbReference type="SMART" id="SM00220">
    <property type="entry name" value="S_TKc"/>
    <property type="match status" value="1"/>
</dbReference>
<feature type="binding site" evidence="6">
    <location>
        <position position="36"/>
    </location>
    <ligand>
        <name>ATP</name>
        <dbReference type="ChEBI" id="CHEBI:30616"/>
    </ligand>
</feature>
<dbReference type="Pfam" id="PF07714">
    <property type="entry name" value="PK_Tyr_Ser-Thr"/>
    <property type="match status" value="1"/>
</dbReference>
<evidence type="ECO:0000256" key="7">
    <source>
        <dbReference type="RuleBase" id="RU000304"/>
    </source>
</evidence>
<dbReference type="RefSeq" id="XP_005648111.1">
    <property type="nucleotide sequence ID" value="XM_005648054.1"/>
</dbReference>
<keyword evidence="5 6" id="KW-0067">ATP-binding</keyword>
<dbReference type="GO" id="GO:0004674">
    <property type="term" value="F:protein serine/threonine kinase activity"/>
    <property type="evidence" value="ECO:0007669"/>
    <property type="project" value="UniProtKB-KW"/>
</dbReference>
<feature type="domain" description="Protein kinase" evidence="8">
    <location>
        <begin position="9"/>
        <end position="264"/>
    </location>
</feature>
<proteinExistence type="inferred from homology"/>
<dbReference type="Gene3D" id="1.10.510.10">
    <property type="entry name" value="Transferase(Phosphotransferase) domain 1"/>
    <property type="match status" value="1"/>
</dbReference>
<comment type="caution">
    <text evidence="9">The sequence shown here is derived from an EMBL/GenBank/DDBJ whole genome shotgun (WGS) entry which is preliminary data.</text>
</comment>
<dbReference type="InterPro" id="IPR008271">
    <property type="entry name" value="Ser/Thr_kinase_AS"/>
</dbReference>
<evidence type="ECO:0000313" key="9">
    <source>
        <dbReference type="EMBL" id="EIE23567.1"/>
    </source>
</evidence>
<dbReference type="eggNOG" id="KOG0192">
    <property type="taxonomic scope" value="Eukaryota"/>
</dbReference>
<dbReference type="SUPFAM" id="SSF56112">
    <property type="entry name" value="Protein kinase-like (PK-like)"/>
    <property type="match status" value="1"/>
</dbReference>
<evidence type="ECO:0000256" key="3">
    <source>
        <dbReference type="ARBA" id="ARBA00022741"/>
    </source>
</evidence>
<protein>
    <submittedName>
        <fullName evidence="9">Flag-tagged protein kinase</fullName>
    </submittedName>
</protein>
<dbReference type="PIRSF" id="PIRSF000654">
    <property type="entry name" value="Integrin-linked_kinase"/>
    <property type="match status" value="1"/>
</dbReference>
<sequence>MHLINPEEITLGALIGEGGFGKVYYGDWAGQEVAVKVMSAEASHQAVVLQEFQREVVTMTMLPGHPHVLRLLGACIQPPLMALVTPYCPKGSLYALLHSPTVQLSWGQVAFICWGAAKGMHHLHSHHVIHRDLKSGNLLVEESLCVRVADFGLARVMHDLHTLTGGLGTFQWMAPEVLAHQRYSKKADVYSFAVVLWECTARQVPYAGVSGIQAALAVMHRGLRPDIPGHTPPALASLIRDCWQPLPDQRPSFSDVAARLEAMYRDFTST</sequence>
<dbReference type="PROSITE" id="PS00107">
    <property type="entry name" value="PROTEIN_KINASE_ATP"/>
    <property type="match status" value="1"/>
</dbReference>
<keyword evidence="1 7" id="KW-0723">Serine/threonine-protein kinase</keyword>
<evidence type="ECO:0000256" key="5">
    <source>
        <dbReference type="ARBA" id="ARBA00022840"/>
    </source>
</evidence>
<evidence type="ECO:0000313" key="10">
    <source>
        <dbReference type="Proteomes" id="UP000007264"/>
    </source>
</evidence>
<evidence type="ECO:0000256" key="1">
    <source>
        <dbReference type="ARBA" id="ARBA00022527"/>
    </source>
</evidence>
<evidence type="ECO:0000256" key="6">
    <source>
        <dbReference type="PROSITE-ProRule" id="PRU10141"/>
    </source>
</evidence>
<dbReference type="GeneID" id="17041559"/>
<dbReference type="InterPro" id="IPR001245">
    <property type="entry name" value="Ser-Thr/Tyr_kinase_cat_dom"/>
</dbReference>
<accession>I0YYU8</accession>
<evidence type="ECO:0000256" key="4">
    <source>
        <dbReference type="ARBA" id="ARBA00022777"/>
    </source>
</evidence>
<gene>
    <name evidence="9" type="ORF">COCSUDRAFT_53391</name>
</gene>
<evidence type="ECO:0000256" key="2">
    <source>
        <dbReference type="ARBA" id="ARBA00022679"/>
    </source>
</evidence>
<dbReference type="InterPro" id="IPR051681">
    <property type="entry name" value="Ser/Thr_Kinases-Pseudokinases"/>
</dbReference>
<dbReference type="PRINTS" id="PR00109">
    <property type="entry name" value="TYRKINASE"/>
</dbReference>
<dbReference type="InterPro" id="IPR011009">
    <property type="entry name" value="Kinase-like_dom_sf"/>
</dbReference>
<dbReference type="EMBL" id="AGSI01000007">
    <property type="protein sequence ID" value="EIE23567.1"/>
    <property type="molecule type" value="Genomic_DNA"/>
</dbReference>
<reference evidence="9 10" key="1">
    <citation type="journal article" date="2012" name="Genome Biol.">
        <title>The genome of the polar eukaryotic microalga coccomyxa subellipsoidea reveals traits of cold adaptation.</title>
        <authorList>
            <person name="Blanc G."/>
            <person name="Agarkova I."/>
            <person name="Grimwood J."/>
            <person name="Kuo A."/>
            <person name="Brueggeman A."/>
            <person name="Dunigan D."/>
            <person name="Gurnon J."/>
            <person name="Ladunga I."/>
            <person name="Lindquist E."/>
            <person name="Lucas S."/>
            <person name="Pangilinan J."/>
            <person name="Proschold T."/>
            <person name="Salamov A."/>
            <person name="Schmutz J."/>
            <person name="Weeks D."/>
            <person name="Yamada T."/>
            <person name="Claverie J.M."/>
            <person name="Grigoriev I."/>
            <person name="Van Etten J."/>
            <person name="Lomsadze A."/>
            <person name="Borodovsky M."/>
        </authorList>
    </citation>
    <scope>NUCLEOTIDE SEQUENCE [LARGE SCALE GENOMIC DNA]</scope>
    <source>
        <strain evidence="9 10">C-169</strain>
    </source>
</reference>
<dbReference type="Gene3D" id="3.30.200.20">
    <property type="entry name" value="Phosphorylase Kinase, domain 1"/>
    <property type="match status" value="1"/>
</dbReference>
<dbReference type="InterPro" id="IPR000719">
    <property type="entry name" value="Prot_kinase_dom"/>
</dbReference>
<dbReference type="OrthoDB" id="547759at2759"/>
<dbReference type="PANTHER" id="PTHR44329">
    <property type="entry name" value="SERINE/THREONINE-PROTEIN KINASE TNNI3K-RELATED"/>
    <property type="match status" value="1"/>
</dbReference>
<dbReference type="GO" id="GO:0005524">
    <property type="term" value="F:ATP binding"/>
    <property type="evidence" value="ECO:0007669"/>
    <property type="project" value="UniProtKB-UniRule"/>
</dbReference>